<feature type="domain" description="AB hydrolase-1" evidence="2">
    <location>
        <begin position="61"/>
        <end position="380"/>
    </location>
</feature>
<dbReference type="SUPFAM" id="SSF53474">
    <property type="entry name" value="alpha/beta-Hydrolases"/>
    <property type="match status" value="1"/>
</dbReference>
<name>A0A136JJR2_9PEZI</name>
<proteinExistence type="predicted"/>
<evidence type="ECO:0000313" key="3">
    <source>
        <dbReference type="EMBL" id="KXJ97391.1"/>
    </source>
</evidence>
<evidence type="ECO:0000259" key="2">
    <source>
        <dbReference type="Pfam" id="PF12697"/>
    </source>
</evidence>
<dbReference type="STRING" id="196109.A0A136JJR2"/>
<feature type="region of interest" description="Disordered" evidence="1">
    <location>
        <begin position="415"/>
        <end position="437"/>
    </location>
</feature>
<accession>A0A136JJR2</accession>
<dbReference type="Pfam" id="PF12697">
    <property type="entry name" value="Abhydrolase_6"/>
    <property type="match status" value="1"/>
</dbReference>
<dbReference type="InParanoid" id="A0A136JJR2"/>
<dbReference type="InterPro" id="IPR029058">
    <property type="entry name" value="AB_hydrolase_fold"/>
</dbReference>
<sequence length="437" mass="48351">MSPPSFPFHVKEHKIASQHVREFPRATANSQEDILWLSVKQYTPIDNPNPQPGDVTIIGAHANGFPKELYEALWADLHAQSVSQGFRIRGIWIADVTNQGASGVANEGALGDDPSWYDHARDLLHMTNVFRADMARPIVGVGHSFGGACLTMLSLLHPRLLTSLVLLDPVITRFTNANAGAGVSPARSSTWRRDVWPSRQAAADSFAKSPFYKAWDPRVLQSWIDHAIRETPTQLHQDTSAGGATLTTTKHQEVFTFFRPLWPAVTQSPDGQSVTVSRAEAPDFDEDGQVGKITGKVEFPFYRSEAGWLLKRLPYVRPSVLWLFGEASDLSTPDSQALKMATTGAGAGGSGGKDAGRVASVNMPRMGHLFPMEVPAQCAEHAAKWIGKEMVLWREQERQYNEWTKQDIRAKSTMSEEFVKHVGPLPKRSKKQPEPKL</sequence>
<dbReference type="AlphaFoldDB" id="A0A136JJR2"/>
<gene>
    <name evidence="3" type="ORF">Micbo1qcDRAFT_211662</name>
</gene>
<protein>
    <submittedName>
        <fullName evidence="3">Alpha/beta hydrolase family-domain-containing protein</fullName>
    </submittedName>
</protein>
<dbReference type="InterPro" id="IPR000073">
    <property type="entry name" value="AB_hydrolase_1"/>
</dbReference>
<dbReference type="GO" id="GO:0016787">
    <property type="term" value="F:hydrolase activity"/>
    <property type="evidence" value="ECO:0007669"/>
    <property type="project" value="UniProtKB-KW"/>
</dbReference>
<reference evidence="4" key="1">
    <citation type="submission" date="2016-02" db="EMBL/GenBank/DDBJ databases">
        <title>Draft genome sequence of Microdochium bolleyi, a fungal endophyte of beachgrass.</title>
        <authorList>
            <consortium name="DOE Joint Genome Institute"/>
            <person name="David A.S."/>
            <person name="May G."/>
            <person name="Haridas S."/>
            <person name="Lim J."/>
            <person name="Wang M."/>
            <person name="Labutti K."/>
            <person name="Lipzen A."/>
            <person name="Barry K."/>
            <person name="Grigoriev I.V."/>
        </authorList>
    </citation>
    <scope>NUCLEOTIDE SEQUENCE [LARGE SCALE GENOMIC DNA]</scope>
    <source>
        <strain evidence="4">J235TASD1</strain>
    </source>
</reference>
<dbReference type="EMBL" id="KQ964245">
    <property type="protein sequence ID" value="KXJ97391.1"/>
    <property type="molecule type" value="Genomic_DNA"/>
</dbReference>
<dbReference type="Gene3D" id="3.40.50.1820">
    <property type="entry name" value="alpha/beta hydrolase"/>
    <property type="match status" value="1"/>
</dbReference>
<organism evidence="3 4">
    <name type="scientific">Microdochium bolleyi</name>
    <dbReference type="NCBI Taxonomy" id="196109"/>
    <lineage>
        <taxon>Eukaryota</taxon>
        <taxon>Fungi</taxon>
        <taxon>Dikarya</taxon>
        <taxon>Ascomycota</taxon>
        <taxon>Pezizomycotina</taxon>
        <taxon>Sordariomycetes</taxon>
        <taxon>Xylariomycetidae</taxon>
        <taxon>Xylariales</taxon>
        <taxon>Microdochiaceae</taxon>
        <taxon>Microdochium</taxon>
    </lineage>
</organism>
<keyword evidence="4" id="KW-1185">Reference proteome</keyword>
<evidence type="ECO:0000256" key="1">
    <source>
        <dbReference type="SAM" id="MobiDB-lite"/>
    </source>
</evidence>
<evidence type="ECO:0000313" key="4">
    <source>
        <dbReference type="Proteomes" id="UP000070501"/>
    </source>
</evidence>
<dbReference type="Proteomes" id="UP000070501">
    <property type="component" value="Unassembled WGS sequence"/>
</dbReference>
<keyword evidence="3" id="KW-0378">Hydrolase</keyword>
<dbReference type="OrthoDB" id="94039at2759"/>